<evidence type="ECO:0000313" key="3">
    <source>
        <dbReference type="Proteomes" id="UP000630353"/>
    </source>
</evidence>
<reference evidence="2" key="2">
    <citation type="submission" date="2020-09" db="EMBL/GenBank/DDBJ databases">
        <authorList>
            <person name="Sun Q."/>
            <person name="Kim S."/>
        </authorList>
    </citation>
    <scope>NUCLEOTIDE SEQUENCE</scope>
    <source>
        <strain evidence="2">KCTC 42651</strain>
    </source>
</reference>
<dbReference type="Gene3D" id="1.10.3990.20">
    <property type="entry name" value="protein bp1543"/>
    <property type="match status" value="1"/>
</dbReference>
<gene>
    <name evidence="2" type="ORF">GCM10017083_10580</name>
</gene>
<evidence type="ECO:0000259" key="1">
    <source>
        <dbReference type="Pfam" id="PF13467"/>
    </source>
</evidence>
<sequence length="97" mass="10798">MWDAIETIARLEGMTLNSLCAEIDRRRRDIGLTSATRVFIISYYRHLVRSYEGGGPKPNGSLARVVLDTVVGRPVDRMPVLRPTAERGRNLAATGED</sequence>
<dbReference type="EMBL" id="BMZS01000002">
    <property type="protein sequence ID" value="GHD43910.1"/>
    <property type="molecule type" value="Genomic_DNA"/>
</dbReference>
<reference evidence="2" key="1">
    <citation type="journal article" date="2014" name="Int. J. Syst. Evol. Microbiol.">
        <title>Complete genome sequence of Corynebacterium casei LMG S-19264T (=DSM 44701T), isolated from a smear-ripened cheese.</title>
        <authorList>
            <consortium name="US DOE Joint Genome Institute (JGI-PGF)"/>
            <person name="Walter F."/>
            <person name="Albersmeier A."/>
            <person name="Kalinowski J."/>
            <person name="Ruckert C."/>
        </authorList>
    </citation>
    <scope>NUCLEOTIDE SEQUENCE</scope>
    <source>
        <strain evidence="2">KCTC 42651</strain>
    </source>
</reference>
<proteinExistence type="predicted"/>
<dbReference type="Proteomes" id="UP000630353">
    <property type="component" value="Unassembled WGS sequence"/>
</dbReference>
<dbReference type="InterPro" id="IPR038268">
    <property type="entry name" value="RHH_sf"/>
</dbReference>
<dbReference type="InterPro" id="IPR027373">
    <property type="entry name" value="RHH_dom"/>
</dbReference>
<organism evidence="2 3">
    <name type="scientific">Thalassobaculum fulvum</name>
    <dbReference type="NCBI Taxonomy" id="1633335"/>
    <lineage>
        <taxon>Bacteria</taxon>
        <taxon>Pseudomonadati</taxon>
        <taxon>Pseudomonadota</taxon>
        <taxon>Alphaproteobacteria</taxon>
        <taxon>Rhodospirillales</taxon>
        <taxon>Thalassobaculaceae</taxon>
        <taxon>Thalassobaculum</taxon>
    </lineage>
</organism>
<comment type="caution">
    <text evidence="2">The sequence shown here is derived from an EMBL/GenBank/DDBJ whole genome shotgun (WGS) entry which is preliminary data.</text>
</comment>
<keyword evidence="3" id="KW-1185">Reference proteome</keyword>
<accession>A0A918XQ57</accession>
<dbReference type="AlphaFoldDB" id="A0A918XQ57"/>
<feature type="domain" description="Ribbon-helix-helix" evidence="1">
    <location>
        <begin position="1"/>
        <end position="44"/>
    </location>
</feature>
<name>A0A918XQ57_9PROT</name>
<protein>
    <recommendedName>
        <fullName evidence="1">Ribbon-helix-helix domain-containing protein</fullName>
    </recommendedName>
</protein>
<evidence type="ECO:0000313" key="2">
    <source>
        <dbReference type="EMBL" id="GHD43910.1"/>
    </source>
</evidence>
<dbReference type="Pfam" id="PF13467">
    <property type="entry name" value="RHH_4"/>
    <property type="match status" value="1"/>
</dbReference>